<dbReference type="PANTHER" id="PTHR23407">
    <property type="entry name" value="ATPASE INHIBITOR/5-FORMYLTETRAHYDROFOLATE CYCLO-LIGASE"/>
    <property type="match status" value="1"/>
</dbReference>
<dbReference type="GO" id="GO:0035999">
    <property type="term" value="P:tetrahydrofolate interconversion"/>
    <property type="evidence" value="ECO:0007669"/>
    <property type="project" value="TreeGrafter"/>
</dbReference>
<evidence type="ECO:0000256" key="4">
    <source>
        <dbReference type="PIRSR" id="PIRSR006806-1"/>
    </source>
</evidence>
<dbReference type="InterPro" id="IPR024185">
    <property type="entry name" value="FTHF_cligase-like_sf"/>
</dbReference>
<dbReference type="EC" id="6.3.3.2" evidence="5"/>
<keyword evidence="5" id="KW-0479">Metal-binding</keyword>
<dbReference type="RefSeq" id="WP_117952653.1">
    <property type="nucleotide sequence ID" value="NZ_QRAN01000002.1"/>
</dbReference>
<feature type="binding site" evidence="4">
    <location>
        <begin position="134"/>
        <end position="142"/>
    </location>
    <ligand>
        <name>ATP</name>
        <dbReference type="ChEBI" id="CHEBI:30616"/>
    </ligand>
</feature>
<dbReference type="InterPro" id="IPR037171">
    <property type="entry name" value="NagB/RpiA_transferase-like"/>
</dbReference>
<keyword evidence="5" id="KW-0460">Magnesium</keyword>
<reference evidence="6 7" key="1">
    <citation type="submission" date="2018-07" db="EMBL/GenBank/DDBJ databases">
        <title>Halioglobus sp. genome submission.</title>
        <authorList>
            <person name="Ye M.-Q."/>
            <person name="Du Z.-J."/>
        </authorList>
    </citation>
    <scope>NUCLEOTIDE SEQUENCE [LARGE SCALE GENOMIC DNA]</scope>
    <source>
        <strain evidence="6 7">U0301</strain>
    </source>
</reference>
<organism evidence="6 7">
    <name type="scientific">Seongchinamella sediminis</name>
    <dbReference type="NCBI Taxonomy" id="2283635"/>
    <lineage>
        <taxon>Bacteria</taxon>
        <taxon>Pseudomonadati</taxon>
        <taxon>Pseudomonadota</taxon>
        <taxon>Gammaproteobacteria</taxon>
        <taxon>Cellvibrionales</taxon>
        <taxon>Halieaceae</taxon>
        <taxon>Seongchinamella</taxon>
    </lineage>
</organism>
<dbReference type="Pfam" id="PF01812">
    <property type="entry name" value="5-FTHF_cyc-lig"/>
    <property type="match status" value="1"/>
</dbReference>
<comment type="catalytic activity">
    <reaction evidence="5">
        <text>(6S)-5-formyl-5,6,7,8-tetrahydrofolate + ATP = (6R)-5,10-methenyltetrahydrofolate + ADP + phosphate</text>
        <dbReference type="Rhea" id="RHEA:10488"/>
        <dbReference type="ChEBI" id="CHEBI:30616"/>
        <dbReference type="ChEBI" id="CHEBI:43474"/>
        <dbReference type="ChEBI" id="CHEBI:57455"/>
        <dbReference type="ChEBI" id="CHEBI:57457"/>
        <dbReference type="ChEBI" id="CHEBI:456216"/>
        <dbReference type="EC" id="6.3.3.2"/>
    </reaction>
</comment>
<keyword evidence="2 4" id="KW-0547">Nucleotide-binding</keyword>
<dbReference type="SUPFAM" id="SSF100950">
    <property type="entry name" value="NagB/RpiA/CoA transferase-like"/>
    <property type="match status" value="1"/>
</dbReference>
<comment type="cofactor">
    <cofactor evidence="5">
        <name>Mg(2+)</name>
        <dbReference type="ChEBI" id="CHEBI:18420"/>
    </cofactor>
</comment>
<keyword evidence="6" id="KW-0436">Ligase</keyword>
<dbReference type="PIRSF" id="PIRSF006806">
    <property type="entry name" value="FTHF_cligase"/>
    <property type="match status" value="1"/>
</dbReference>
<evidence type="ECO:0000313" key="6">
    <source>
        <dbReference type="EMBL" id="RLQ23475.1"/>
    </source>
</evidence>
<dbReference type="GO" id="GO:0005524">
    <property type="term" value="F:ATP binding"/>
    <property type="evidence" value="ECO:0007669"/>
    <property type="project" value="UniProtKB-KW"/>
</dbReference>
<dbReference type="PANTHER" id="PTHR23407:SF1">
    <property type="entry name" value="5-FORMYLTETRAHYDROFOLATE CYCLO-LIGASE"/>
    <property type="match status" value="1"/>
</dbReference>
<dbReference type="Gene3D" id="3.40.50.10420">
    <property type="entry name" value="NagB/RpiA/CoA transferase-like"/>
    <property type="match status" value="1"/>
</dbReference>
<accession>A0A3L7E3H6</accession>
<comment type="caution">
    <text evidence="6">The sequence shown here is derived from an EMBL/GenBank/DDBJ whole genome shotgun (WGS) entry which is preliminary data.</text>
</comment>
<dbReference type="GO" id="GO:0009396">
    <property type="term" value="P:folic acid-containing compound biosynthetic process"/>
    <property type="evidence" value="ECO:0007669"/>
    <property type="project" value="TreeGrafter"/>
</dbReference>
<dbReference type="GO" id="GO:0030272">
    <property type="term" value="F:5-formyltetrahydrofolate cyclo-ligase activity"/>
    <property type="evidence" value="ECO:0007669"/>
    <property type="project" value="UniProtKB-EC"/>
</dbReference>
<evidence type="ECO:0000256" key="5">
    <source>
        <dbReference type="RuleBase" id="RU361279"/>
    </source>
</evidence>
<evidence type="ECO:0000256" key="2">
    <source>
        <dbReference type="ARBA" id="ARBA00022741"/>
    </source>
</evidence>
<dbReference type="GO" id="GO:0046872">
    <property type="term" value="F:metal ion binding"/>
    <property type="evidence" value="ECO:0007669"/>
    <property type="project" value="UniProtKB-KW"/>
</dbReference>
<dbReference type="InterPro" id="IPR002698">
    <property type="entry name" value="FTHF_cligase"/>
</dbReference>
<keyword evidence="3 4" id="KW-0067">ATP-binding</keyword>
<gene>
    <name evidence="6" type="ORF">DWB85_02675</name>
</gene>
<dbReference type="NCBIfam" id="TIGR02727">
    <property type="entry name" value="MTHFS_bact"/>
    <property type="match status" value="1"/>
</dbReference>
<dbReference type="AlphaFoldDB" id="A0A3L7E3H6"/>
<evidence type="ECO:0000256" key="1">
    <source>
        <dbReference type="ARBA" id="ARBA00010638"/>
    </source>
</evidence>
<dbReference type="Proteomes" id="UP000265509">
    <property type="component" value="Unassembled WGS sequence"/>
</dbReference>
<dbReference type="OrthoDB" id="9801938at2"/>
<feature type="binding site" evidence="4">
    <location>
        <begin position="8"/>
        <end position="12"/>
    </location>
    <ligand>
        <name>ATP</name>
        <dbReference type="ChEBI" id="CHEBI:30616"/>
    </ligand>
</feature>
<keyword evidence="7" id="KW-1185">Reference proteome</keyword>
<protein>
    <recommendedName>
        <fullName evidence="5">5-formyltetrahydrofolate cyclo-ligase</fullName>
        <ecNumber evidence="5">6.3.3.2</ecNumber>
    </recommendedName>
</protein>
<comment type="similarity">
    <text evidence="1 5">Belongs to the 5-formyltetrahydrofolate cyclo-ligase family.</text>
</comment>
<evidence type="ECO:0000256" key="3">
    <source>
        <dbReference type="ARBA" id="ARBA00022840"/>
    </source>
</evidence>
<name>A0A3L7E3H6_9GAMM</name>
<dbReference type="EMBL" id="QRAN01000002">
    <property type="protein sequence ID" value="RLQ23475.1"/>
    <property type="molecule type" value="Genomic_DNA"/>
</dbReference>
<sequence>MEDLPLSKAVIRRDMRSRRRALPASKRQQAAEAVTRQLASLALWQRARRIAVYHANDGEIDPTPLVRDLRRAGKTPYLPIIQTDSSLRFAAWEADQPLIDNRFGIPEPGGKSLPASALDIILLPLVAWDLRGNRLGMGGGFYDRALESAADVIKMGLAYDCQQLPALPSQPWDVPLDFVVTESALYQCQGHT</sequence>
<feature type="binding site" evidence="4">
    <location>
        <position position="59"/>
    </location>
    <ligand>
        <name>substrate</name>
    </ligand>
</feature>
<evidence type="ECO:0000313" key="7">
    <source>
        <dbReference type="Proteomes" id="UP000265509"/>
    </source>
</evidence>
<proteinExistence type="inferred from homology"/>